<evidence type="ECO:0000256" key="6">
    <source>
        <dbReference type="PROSITE-ProRule" id="PRU00552"/>
    </source>
</evidence>
<feature type="domain" description="Helicase C-terminal" evidence="8">
    <location>
        <begin position="376"/>
        <end position="521"/>
    </location>
</feature>
<proteinExistence type="predicted"/>
<dbReference type="PROSITE" id="PS51192">
    <property type="entry name" value="HELICASE_ATP_BIND_1"/>
    <property type="match status" value="1"/>
</dbReference>
<dbReference type="InterPro" id="IPR001650">
    <property type="entry name" value="Helicase_C-like"/>
</dbReference>
<dbReference type="GO" id="GO:0005829">
    <property type="term" value="C:cytosol"/>
    <property type="evidence" value="ECO:0007669"/>
    <property type="project" value="TreeGrafter"/>
</dbReference>
<dbReference type="PANTHER" id="PTHR47959">
    <property type="entry name" value="ATP-DEPENDENT RNA HELICASE RHLE-RELATED"/>
    <property type="match status" value="1"/>
</dbReference>
<dbReference type="CDD" id="cd18787">
    <property type="entry name" value="SF2_C_DEAD"/>
    <property type="match status" value="1"/>
</dbReference>
<dbReference type="GO" id="GO:0003724">
    <property type="term" value="F:RNA helicase activity"/>
    <property type="evidence" value="ECO:0007669"/>
    <property type="project" value="UniProtKB-EC"/>
</dbReference>
<dbReference type="PROSITE" id="PS51194">
    <property type="entry name" value="HELICASE_CTER"/>
    <property type="match status" value="1"/>
</dbReference>
<evidence type="ECO:0000256" key="4">
    <source>
        <dbReference type="ARBA" id="ARBA00022806"/>
    </source>
</evidence>
<evidence type="ECO:0000259" key="9">
    <source>
        <dbReference type="PROSITE" id="PS51195"/>
    </source>
</evidence>
<evidence type="ECO:0000256" key="2">
    <source>
        <dbReference type="ARBA" id="ARBA00022741"/>
    </source>
</evidence>
<gene>
    <name evidence="10" type="ORF">BOX15_Mlig013347g1</name>
</gene>
<organism evidence="10 11">
    <name type="scientific">Macrostomum lignano</name>
    <dbReference type="NCBI Taxonomy" id="282301"/>
    <lineage>
        <taxon>Eukaryota</taxon>
        <taxon>Metazoa</taxon>
        <taxon>Spiralia</taxon>
        <taxon>Lophotrochozoa</taxon>
        <taxon>Platyhelminthes</taxon>
        <taxon>Rhabditophora</taxon>
        <taxon>Macrostomorpha</taxon>
        <taxon>Macrostomida</taxon>
        <taxon>Macrostomidae</taxon>
        <taxon>Macrostomum</taxon>
    </lineage>
</organism>
<protein>
    <recommendedName>
        <fullName evidence="1">RNA helicase</fullName>
        <ecNumber evidence="1">3.6.4.13</ecNumber>
    </recommendedName>
</protein>
<dbReference type="InterPro" id="IPR011545">
    <property type="entry name" value="DEAD/DEAH_box_helicase_dom"/>
</dbReference>
<keyword evidence="5" id="KW-0067">ATP-binding</keyword>
<feature type="non-terminal residue" evidence="10">
    <location>
        <position position="1"/>
    </location>
</feature>
<dbReference type="PROSITE" id="PS51195">
    <property type="entry name" value="Q_MOTIF"/>
    <property type="match status" value="1"/>
</dbReference>
<evidence type="ECO:0000313" key="10">
    <source>
        <dbReference type="EMBL" id="PAA58288.1"/>
    </source>
</evidence>
<dbReference type="SMART" id="SM00487">
    <property type="entry name" value="DEXDc"/>
    <property type="match status" value="1"/>
</dbReference>
<evidence type="ECO:0000259" key="7">
    <source>
        <dbReference type="PROSITE" id="PS51192"/>
    </source>
</evidence>
<evidence type="ECO:0000256" key="3">
    <source>
        <dbReference type="ARBA" id="ARBA00022801"/>
    </source>
</evidence>
<feature type="short sequence motif" description="Q motif" evidence="6">
    <location>
        <begin position="130"/>
        <end position="159"/>
    </location>
</feature>
<evidence type="ECO:0000259" key="8">
    <source>
        <dbReference type="PROSITE" id="PS51194"/>
    </source>
</evidence>
<keyword evidence="2" id="KW-0547">Nucleotide-binding</keyword>
<feature type="domain" description="Helicase ATP-binding" evidence="7">
    <location>
        <begin position="162"/>
        <end position="342"/>
    </location>
</feature>
<dbReference type="GO" id="GO:0005524">
    <property type="term" value="F:ATP binding"/>
    <property type="evidence" value="ECO:0007669"/>
    <property type="project" value="UniProtKB-KW"/>
</dbReference>
<dbReference type="STRING" id="282301.A0A267E9V8"/>
<dbReference type="Pfam" id="PF00271">
    <property type="entry name" value="Helicase_C"/>
    <property type="match status" value="1"/>
</dbReference>
<reference evidence="10 11" key="1">
    <citation type="submission" date="2017-06" db="EMBL/GenBank/DDBJ databases">
        <title>A platform for efficient transgenesis in Macrostomum lignano, a flatworm model organism for stem cell research.</title>
        <authorList>
            <person name="Berezikov E."/>
        </authorList>
    </citation>
    <scope>NUCLEOTIDE SEQUENCE [LARGE SCALE GENOMIC DNA]</scope>
    <source>
        <strain evidence="10">DV1</strain>
        <tissue evidence="10">Whole organism</tissue>
    </source>
</reference>
<keyword evidence="4" id="KW-0347">Helicase</keyword>
<dbReference type="Gene3D" id="3.40.50.300">
    <property type="entry name" value="P-loop containing nucleotide triphosphate hydrolases"/>
    <property type="match status" value="2"/>
</dbReference>
<evidence type="ECO:0000313" key="11">
    <source>
        <dbReference type="Proteomes" id="UP000215902"/>
    </source>
</evidence>
<dbReference type="Pfam" id="PF00270">
    <property type="entry name" value="DEAD"/>
    <property type="match status" value="1"/>
</dbReference>
<dbReference type="GO" id="GO:0003676">
    <property type="term" value="F:nucleic acid binding"/>
    <property type="evidence" value="ECO:0007669"/>
    <property type="project" value="InterPro"/>
</dbReference>
<dbReference type="OrthoDB" id="10256233at2759"/>
<comment type="caution">
    <text evidence="10">The sequence shown here is derived from an EMBL/GenBank/DDBJ whole genome shotgun (WGS) entry which is preliminary data.</text>
</comment>
<dbReference type="EC" id="3.6.4.13" evidence="1"/>
<feature type="domain" description="DEAD-box RNA helicase Q" evidence="9">
    <location>
        <begin position="130"/>
        <end position="159"/>
    </location>
</feature>
<dbReference type="GO" id="GO:0016787">
    <property type="term" value="F:hydrolase activity"/>
    <property type="evidence" value="ECO:0007669"/>
    <property type="project" value="UniProtKB-KW"/>
</dbReference>
<dbReference type="InterPro" id="IPR027417">
    <property type="entry name" value="P-loop_NTPase"/>
</dbReference>
<dbReference type="InterPro" id="IPR014001">
    <property type="entry name" value="Helicase_ATP-bd"/>
</dbReference>
<keyword evidence="11" id="KW-1185">Reference proteome</keyword>
<keyword evidence="3" id="KW-0378">Hydrolase</keyword>
<dbReference type="AlphaFoldDB" id="A0A267E9V8"/>
<evidence type="ECO:0000256" key="5">
    <source>
        <dbReference type="ARBA" id="ARBA00022840"/>
    </source>
</evidence>
<evidence type="ECO:0000256" key="1">
    <source>
        <dbReference type="ARBA" id="ARBA00012552"/>
    </source>
</evidence>
<accession>A0A267E9V8</accession>
<dbReference type="Proteomes" id="UP000215902">
    <property type="component" value="Unassembled WGS sequence"/>
</dbReference>
<dbReference type="SMART" id="SM00490">
    <property type="entry name" value="HELICc"/>
    <property type="match status" value="1"/>
</dbReference>
<dbReference type="InterPro" id="IPR050079">
    <property type="entry name" value="DEAD_box_RNA_helicase"/>
</dbReference>
<dbReference type="PANTHER" id="PTHR47959:SF1">
    <property type="entry name" value="ATP-DEPENDENT RNA HELICASE DBPA"/>
    <property type="match status" value="1"/>
</dbReference>
<dbReference type="SUPFAM" id="SSF52540">
    <property type="entry name" value="P-loop containing nucleoside triphosphate hydrolases"/>
    <property type="match status" value="1"/>
</dbReference>
<sequence length="530" mass="56688">CRLLHPQPPPRMPPSRLYRSRVLTEAEGGPTPPPESERIRLPQGLLRRDAELAARHVDLTEGQPQRLLIVAKDRRKNCVVGQRYPPSFGNQFLASGSWLHSSRSVGDYFTILAQGRSNSFHQVNRESPVTSFAQLGLRPEVAAAASAAVGSDRPTLIQCLTAGPLLSGWNTACLAETGNGKTLAYLAPLLSNLLSLPEGVDRSRRCILVVCPTLVLMRQIAAAAGLFCSQLGLRVATADEAKREAELGVIVGVPERINDLLRCRADAGAPLLPTACVLDEADCLLDDSFVDGTSALLGRLFLQTGEPQHGVPMGAQVVLASATMPPSLEEALGSGLLPSDSFARVATPFAHRPPAQSAQLFVRASRDTKRALCLARIRRNLKRQLPTIVFCNASATTKELADALGSSDAAALHSGLRAAQRDDLVKAFSVGHLPVLIATDLASRGLDTLAARQIINCDLPGFPAIYLHRLGRIGRVGSGGSPFSVAYAAERFEVRTVQAVETAARLDRPLAHLDTNLSRHFAEKAASRAA</sequence>
<dbReference type="EMBL" id="NIVC01002392">
    <property type="protein sequence ID" value="PAA58288.1"/>
    <property type="molecule type" value="Genomic_DNA"/>
</dbReference>
<name>A0A267E9V8_9PLAT</name>
<dbReference type="InterPro" id="IPR014014">
    <property type="entry name" value="RNA_helicase_DEAD_Q_motif"/>
</dbReference>